<protein>
    <submittedName>
        <fullName evidence="3">Interactor protein for cytohesin exchange factors 1-like</fullName>
    </submittedName>
</protein>
<dbReference type="AlphaFoldDB" id="A0A8T2M9S4"/>
<dbReference type="CDD" id="cd00821">
    <property type="entry name" value="PH"/>
    <property type="match status" value="1"/>
</dbReference>
<feature type="domain" description="PH" evidence="2">
    <location>
        <begin position="11"/>
        <end position="111"/>
    </location>
</feature>
<feature type="compositionally biased region" description="Low complexity" evidence="1">
    <location>
        <begin position="169"/>
        <end position="180"/>
    </location>
</feature>
<feature type="region of interest" description="Disordered" evidence="1">
    <location>
        <begin position="126"/>
        <end position="193"/>
    </location>
</feature>
<evidence type="ECO:0000259" key="2">
    <source>
        <dbReference type="PROSITE" id="PS50003"/>
    </source>
</evidence>
<name>A0A8T2M9S4_ASTMX</name>
<comment type="caution">
    <text evidence="3">The sequence shown here is derived from an EMBL/GenBank/DDBJ whole genome shotgun (WGS) entry which is preliminary data.</text>
</comment>
<gene>
    <name evidence="3" type="ORF">AMEX_G5478</name>
</gene>
<feature type="compositionally biased region" description="Low complexity" evidence="1">
    <location>
        <begin position="138"/>
        <end position="162"/>
    </location>
</feature>
<sequence length="294" mass="33670">MSTGEGGVVLTPLCQGFLKKRKDKMRLRWVTYWFKLHNTTLFFYTKKNGSTLDLRGKYYLFEVESVQEVMRTENKRYLFELTMKNGKRKVLAADTADLRQEWICQLLKAMNHSSLHTTQLTSDRFRESFSDHEQRADSNPCSSRSSFSSTSESSSFRRPNSNMSDYLWSSSTSSQTASHHTPQRFSTSQDMTSLGISQHPEDEVEHKMEEIKLESDYDVLPAPKSLNYEEAIYDTPPSNRRASGRNHEMTESIYDVPKSIFMRADGDERPASGGLLIDMMACLGERLSDLGQSS</sequence>
<dbReference type="SMART" id="SM00233">
    <property type="entry name" value="PH"/>
    <property type="match status" value="1"/>
</dbReference>
<organism evidence="3 4">
    <name type="scientific">Astyanax mexicanus</name>
    <name type="common">Blind cave fish</name>
    <name type="synonym">Astyanax fasciatus mexicanus</name>
    <dbReference type="NCBI Taxonomy" id="7994"/>
    <lineage>
        <taxon>Eukaryota</taxon>
        <taxon>Metazoa</taxon>
        <taxon>Chordata</taxon>
        <taxon>Craniata</taxon>
        <taxon>Vertebrata</taxon>
        <taxon>Euteleostomi</taxon>
        <taxon>Actinopterygii</taxon>
        <taxon>Neopterygii</taxon>
        <taxon>Teleostei</taxon>
        <taxon>Ostariophysi</taxon>
        <taxon>Characiformes</taxon>
        <taxon>Characoidei</taxon>
        <taxon>Acestrorhamphidae</taxon>
        <taxon>Acestrorhamphinae</taxon>
        <taxon>Astyanax</taxon>
    </lineage>
</organism>
<evidence type="ECO:0000313" key="3">
    <source>
        <dbReference type="EMBL" id="KAG9279914.1"/>
    </source>
</evidence>
<reference evidence="3 4" key="1">
    <citation type="submission" date="2021-07" db="EMBL/GenBank/DDBJ databases">
        <authorList>
            <person name="Imarazene B."/>
            <person name="Zahm M."/>
            <person name="Klopp C."/>
            <person name="Cabau C."/>
            <person name="Beille S."/>
            <person name="Jouanno E."/>
            <person name="Castinel A."/>
            <person name="Lluch J."/>
            <person name="Gil L."/>
            <person name="Kuchtly C."/>
            <person name="Lopez Roques C."/>
            <person name="Donnadieu C."/>
            <person name="Parrinello H."/>
            <person name="Journot L."/>
            <person name="Du K."/>
            <person name="Schartl M."/>
            <person name="Retaux S."/>
            <person name="Guiguen Y."/>
        </authorList>
    </citation>
    <scope>NUCLEOTIDE SEQUENCE [LARGE SCALE GENOMIC DNA]</scope>
    <source>
        <strain evidence="3">Pach_M1</strain>
        <tissue evidence="3">Testis</tissue>
    </source>
</reference>
<proteinExistence type="predicted"/>
<dbReference type="InterPro" id="IPR001849">
    <property type="entry name" value="PH_domain"/>
</dbReference>
<evidence type="ECO:0000256" key="1">
    <source>
        <dbReference type="SAM" id="MobiDB-lite"/>
    </source>
</evidence>
<dbReference type="PROSITE" id="PS50003">
    <property type="entry name" value="PH_DOMAIN"/>
    <property type="match status" value="1"/>
</dbReference>
<dbReference type="KEGG" id="amex:103042995"/>
<dbReference type="SUPFAM" id="SSF50729">
    <property type="entry name" value="PH domain-like"/>
    <property type="match status" value="1"/>
</dbReference>
<dbReference type="EMBL" id="JAICCE010000003">
    <property type="protein sequence ID" value="KAG9279914.1"/>
    <property type="molecule type" value="Genomic_DNA"/>
</dbReference>
<dbReference type="InterPro" id="IPR011993">
    <property type="entry name" value="PH-like_dom_sf"/>
</dbReference>
<dbReference type="Gene3D" id="2.30.29.30">
    <property type="entry name" value="Pleckstrin-homology domain (PH domain)/Phosphotyrosine-binding domain (PTB)"/>
    <property type="match status" value="1"/>
</dbReference>
<feature type="compositionally biased region" description="Basic and acidic residues" evidence="1">
    <location>
        <begin position="126"/>
        <end position="136"/>
    </location>
</feature>
<dbReference type="Pfam" id="PF00169">
    <property type="entry name" value="PH"/>
    <property type="match status" value="1"/>
</dbReference>
<accession>A0A8T2M9S4</accession>
<evidence type="ECO:0000313" key="4">
    <source>
        <dbReference type="Proteomes" id="UP000752171"/>
    </source>
</evidence>
<feature type="compositionally biased region" description="Polar residues" evidence="1">
    <location>
        <begin position="183"/>
        <end position="193"/>
    </location>
</feature>
<dbReference type="Proteomes" id="UP000752171">
    <property type="component" value="Unassembled WGS sequence"/>
</dbReference>